<evidence type="ECO:0000313" key="2">
    <source>
        <dbReference type="Proteomes" id="UP000265200"/>
    </source>
</evidence>
<sequence>MFTTLVAAIISDPDCPSAVHLRPSLLLLIVSGPFPLSLRDSGRDGGGTLDVTEAGLWTLLNQAGYLLMLL</sequence>
<dbReference type="Ensembl" id="ENSORLT00015011816.1">
    <property type="protein sequence ID" value="ENSORLP00015022920.1"/>
    <property type="gene ID" value="ENSORLG00015002581.1"/>
</dbReference>
<reference key="1">
    <citation type="journal article" date="2007" name="Nature">
        <title>The medaka draft genome and insights into vertebrate genome evolution.</title>
        <authorList>
            <person name="Kasahara M."/>
            <person name="Naruse K."/>
            <person name="Sasaki S."/>
            <person name="Nakatani Y."/>
            <person name="Qu W."/>
            <person name="Ahsan B."/>
            <person name="Yamada T."/>
            <person name="Nagayasu Y."/>
            <person name="Doi K."/>
            <person name="Kasai Y."/>
            <person name="Jindo T."/>
            <person name="Kobayashi D."/>
            <person name="Shimada A."/>
            <person name="Toyoda A."/>
            <person name="Kuroki Y."/>
            <person name="Fujiyama A."/>
            <person name="Sasaki T."/>
            <person name="Shimizu A."/>
            <person name="Asakawa S."/>
            <person name="Shimizu N."/>
            <person name="Hashimoto S."/>
            <person name="Yang J."/>
            <person name="Lee Y."/>
            <person name="Matsushima K."/>
            <person name="Sugano S."/>
            <person name="Sakaizumi M."/>
            <person name="Narita T."/>
            <person name="Ohishi K."/>
            <person name="Haga S."/>
            <person name="Ohta F."/>
            <person name="Nomoto H."/>
            <person name="Nogata K."/>
            <person name="Morishita T."/>
            <person name="Endo T."/>
            <person name="Shin-I T."/>
            <person name="Takeda H."/>
            <person name="Morishita S."/>
            <person name="Kohara Y."/>
        </authorList>
    </citation>
    <scope>NUCLEOTIDE SEQUENCE [LARGE SCALE GENOMIC DNA]</scope>
    <source>
        <strain>Hd-rR</strain>
    </source>
</reference>
<reference evidence="1 2" key="2">
    <citation type="submission" date="2017-04" db="EMBL/GenBank/DDBJ databases">
        <title>CpG methylation of centromeres and impact of large insertions on vertebrate speciation.</title>
        <authorList>
            <person name="Ichikawa K."/>
            <person name="Yoshimura J."/>
            <person name="Morishita S."/>
        </authorList>
    </citation>
    <scope>NUCLEOTIDE SEQUENCE</scope>
    <source>
        <strain evidence="1 2">HSOK</strain>
    </source>
</reference>
<dbReference type="AlphaFoldDB" id="A0A3P9IS67"/>
<accession>A0A3P9IS67</accession>
<evidence type="ECO:0000313" key="1">
    <source>
        <dbReference type="Ensembl" id="ENSORLP00015022920.1"/>
    </source>
</evidence>
<dbReference type="Proteomes" id="UP000265200">
    <property type="component" value="Chromosome 23"/>
</dbReference>
<protein>
    <submittedName>
        <fullName evidence="1">Uncharacterized protein</fullName>
    </submittedName>
</protein>
<reference evidence="1" key="3">
    <citation type="submission" date="2025-08" db="UniProtKB">
        <authorList>
            <consortium name="Ensembl"/>
        </authorList>
    </citation>
    <scope>IDENTIFICATION</scope>
    <source>
        <strain evidence="1">HSOK</strain>
    </source>
</reference>
<proteinExistence type="predicted"/>
<name>A0A3P9IS67_ORYLA</name>
<organism evidence="1 2">
    <name type="scientific">Oryzias latipes</name>
    <name type="common">Japanese rice fish</name>
    <name type="synonym">Japanese killifish</name>
    <dbReference type="NCBI Taxonomy" id="8090"/>
    <lineage>
        <taxon>Eukaryota</taxon>
        <taxon>Metazoa</taxon>
        <taxon>Chordata</taxon>
        <taxon>Craniata</taxon>
        <taxon>Vertebrata</taxon>
        <taxon>Euteleostomi</taxon>
        <taxon>Actinopterygii</taxon>
        <taxon>Neopterygii</taxon>
        <taxon>Teleostei</taxon>
        <taxon>Neoteleostei</taxon>
        <taxon>Acanthomorphata</taxon>
        <taxon>Ovalentaria</taxon>
        <taxon>Atherinomorphae</taxon>
        <taxon>Beloniformes</taxon>
        <taxon>Adrianichthyidae</taxon>
        <taxon>Oryziinae</taxon>
        <taxon>Oryzias</taxon>
    </lineage>
</organism>
<reference evidence="1" key="4">
    <citation type="submission" date="2025-09" db="UniProtKB">
        <authorList>
            <consortium name="Ensembl"/>
        </authorList>
    </citation>
    <scope>IDENTIFICATION</scope>
    <source>
        <strain evidence="1">HSOK</strain>
    </source>
</reference>